<comment type="caution">
    <text evidence="10">The sequence shown here is derived from an EMBL/GenBank/DDBJ whole genome shotgun (WGS) entry which is preliminary data.</text>
</comment>
<dbReference type="GO" id="GO:0005524">
    <property type="term" value="F:ATP binding"/>
    <property type="evidence" value="ECO:0007669"/>
    <property type="project" value="UniProtKB-UniRule"/>
</dbReference>
<feature type="domain" description="Protein kinase" evidence="9">
    <location>
        <begin position="168"/>
        <end position="427"/>
    </location>
</feature>
<keyword evidence="2" id="KW-0808">Transferase</keyword>
<dbReference type="Gene3D" id="1.10.510.10">
    <property type="entry name" value="Transferase(Phosphotransferase) domain 1"/>
    <property type="match status" value="1"/>
</dbReference>
<name>A0AA38GV75_TAXCH</name>
<evidence type="ECO:0000256" key="5">
    <source>
        <dbReference type="ARBA" id="ARBA00022840"/>
    </source>
</evidence>
<accession>A0AA38GV75</accession>
<dbReference type="Gene3D" id="3.30.200.20">
    <property type="entry name" value="Phosphorylase Kinase, domain 1"/>
    <property type="match status" value="1"/>
</dbReference>
<evidence type="ECO:0000256" key="6">
    <source>
        <dbReference type="PROSITE-ProRule" id="PRU10141"/>
    </source>
</evidence>
<dbReference type="PANTHER" id="PTHR46008:SF25">
    <property type="entry name" value="PROTEIN KINASE DOMAIN-CONTAINING PROTEIN"/>
    <property type="match status" value="1"/>
</dbReference>
<protein>
    <recommendedName>
        <fullName evidence="9">Protein kinase domain-containing protein</fullName>
    </recommendedName>
</protein>
<evidence type="ECO:0000259" key="9">
    <source>
        <dbReference type="PROSITE" id="PS50011"/>
    </source>
</evidence>
<organism evidence="10 11">
    <name type="scientific">Taxus chinensis</name>
    <name type="common">Chinese yew</name>
    <name type="synonym">Taxus wallichiana var. chinensis</name>
    <dbReference type="NCBI Taxonomy" id="29808"/>
    <lineage>
        <taxon>Eukaryota</taxon>
        <taxon>Viridiplantae</taxon>
        <taxon>Streptophyta</taxon>
        <taxon>Embryophyta</taxon>
        <taxon>Tracheophyta</taxon>
        <taxon>Spermatophyta</taxon>
        <taxon>Pinopsida</taxon>
        <taxon>Pinidae</taxon>
        <taxon>Conifers II</taxon>
        <taxon>Cupressales</taxon>
        <taxon>Taxaceae</taxon>
        <taxon>Taxus</taxon>
    </lineage>
</organism>
<dbReference type="PANTHER" id="PTHR46008">
    <property type="entry name" value="LEAF RUST 10 DISEASE-RESISTANCE LOCUS RECEPTOR-LIKE PROTEIN KINASE-LIKE 1.4"/>
    <property type="match status" value="1"/>
</dbReference>
<evidence type="ECO:0000256" key="4">
    <source>
        <dbReference type="ARBA" id="ARBA00022777"/>
    </source>
</evidence>
<keyword evidence="11" id="KW-1185">Reference proteome</keyword>
<dbReference type="PROSITE" id="PS00108">
    <property type="entry name" value="PROTEIN_KINASE_ST"/>
    <property type="match status" value="1"/>
</dbReference>
<evidence type="ECO:0000256" key="2">
    <source>
        <dbReference type="ARBA" id="ARBA00022679"/>
    </source>
</evidence>
<dbReference type="Proteomes" id="UP000824469">
    <property type="component" value="Unassembled WGS sequence"/>
</dbReference>
<dbReference type="EMBL" id="JAHRHJ020000002">
    <property type="protein sequence ID" value="KAH9327180.1"/>
    <property type="molecule type" value="Genomic_DNA"/>
</dbReference>
<gene>
    <name evidence="10" type="ORF">KI387_007358</name>
</gene>
<dbReference type="InterPro" id="IPR008271">
    <property type="entry name" value="Ser/Thr_kinase_AS"/>
</dbReference>
<dbReference type="GO" id="GO:0004674">
    <property type="term" value="F:protein serine/threonine kinase activity"/>
    <property type="evidence" value="ECO:0007669"/>
    <property type="project" value="UniProtKB-KW"/>
</dbReference>
<proteinExistence type="inferred from homology"/>
<feature type="transmembrane region" description="Helical" evidence="8">
    <location>
        <begin position="98"/>
        <end position="123"/>
    </location>
</feature>
<keyword evidence="1 7" id="KW-0723">Serine/threonine-protein kinase</keyword>
<dbReference type="Pfam" id="PF07714">
    <property type="entry name" value="PK_Tyr_Ser-Thr"/>
    <property type="match status" value="1"/>
</dbReference>
<reference evidence="10 11" key="1">
    <citation type="journal article" date="2021" name="Nat. Plants">
        <title>The Taxus genome provides insights into paclitaxel biosynthesis.</title>
        <authorList>
            <person name="Xiong X."/>
            <person name="Gou J."/>
            <person name="Liao Q."/>
            <person name="Li Y."/>
            <person name="Zhou Q."/>
            <person name="Bi G."/>
            <person name="Li C."/>
            <person name="Du R."/>
            <person name="Wang X."/>
            <person name="Sun T."/>
            <person name="Guo L."/>
            <person name="Liang H."/>
            <person name="Lu P."/>
            <person name="Wu Y."/>
            <person name="Zhang Z."/>
            <person name="Ro D.K."/>
            <person name="Shang Y."/>
            <person name="Huang S."/>
            <person name="Yan J."/>
        </authorList>
    </citation>
    <scope>NUCLEOTIDE SEQUENCE [LARGE SCALE GENOMIC DNA]</scope>
    <source>
        <strain evidence="10">Ta-2019</strain>
    </source>
</reference>
<dbReference type="InterPro" id="IPR017441">
    <property type="entry name" value="Protein_kinase_ATP_BS"/>
</dbReference>
<dbReference type="PROSITE" id="PS00107">
    <property type="entry name" value="PROTEIN_KINASE_ATP"/>
    <property type="match status" value="1"/>
</dbReference>
<sequence length="427" mass="47141">MAVPRNKWHTLNSVSRVARRVTRKEISHIPFEKRQVEAPNVPRVSIVVVVLSGLIFTAGGSSTSYRIRVWRGGCRGYTSVLNYNPALPLNQWMYGVEIMWVAPRIVAGACVVFIVAILAVVFYRRKRLQMEIQARLARERAEILAVNSGGKSAKLFTIKEIHKATNGFAGDRLLGVGGFGEVYKGILKDGTTVAVKMAKVGNIKGTEQVLNEVRILSQVNHRSLVRLLGCCVDAEEPLMIYEYIPNGTLFEHLHQGPFLDWKKRLNIAFQTAEALAYLHSAAVPPIYHRDVKSTNILLDEKMNAKVSDFGLSRLAETDLSHISTCAQGTLGYLDPEYYRNYQLTDKSDVYSFGIVLLELVTSQKAIDFAREPDFVNLAVYVVHKSGGRKCDGHRGSSIGGKCVPDGGGYHKGCGIVGGWLFAGEEAG</sequence>
<keyword evidence="3 6" id="KW-0547">Nucleotide-binding</keyword>
<keyword evidence="8" id="KW-0472">Membrane</keyword>
<keyword evidence="8" id="KW-0812">Transmembrane</keyword>
<evidence type="ECO:0000256" key="1">
    <source>
        <dbReference type="ARBA" id="ARBA00022527"/>
    </source>
</evidence>
<dbReference type="InterPro" id="IPR000719">
    <property type="entry name" value="Prot_kinase_dom"/>
</dbReference>
<evidence type="ECO:0000256" key="7">
    <source>
        <dbReference type="RuleBase" id="RU000304"/>
    </source>
</evidence>
<comment type="similarity">
    <text evidence="7">Belongs to the protein kinase superfamily.</text>
</comment>
<dbReference type="InterPro" id="IPR011009">
    <property type="entry name" value="Kinase-like_dom_sf"/>
</dbReference>
<feature type="binding site" evidence="6">
    <location>
        <position position="196"/>
    </location>
    <ligand>
        <name>ATP</name>
        <dbReference type="ChEBI" id="CHEBI:30616"/>
    </ligand>
</feature>
<feature type="transmembrane region" description="Helical" evidence="8">
    <location>
        <begin position="41"/>
        <end position="60"/>
    </location>
</feature>
<dbReference type="InterPro" id="IPR001245">
    <property type="entry name" value="Ser-Thr/Tyr_kinase_cat_dom"/>
</dbReference>
<evidence type="ECO:0000313" key="11">
    <source>
        <dbReference type="Proteomes" id="UP000824469"/>
    </source>
</evidence>
<dbReference type="SUPFAM" id="SSF56112">
    <property type="entry name" value="Protein kinase-like (PK-like)"/>
    <property type="match status" value="1"/>
</dbReference>
<evidence type="ECO:0000313" key="10">
    <source>
        <dbReference type="EMBL" id="KAH9327180.1"/>
    </source>
</evidence>
<dbReference type="PROSITE" id="PS50011">
    <property type="entry name" value="PROTEIN_KINASE_DOM"/>
    <property type="match status" value="1"/>
</dbReference>
<keyword evidence="5 6" id="KW-0067">ATP-binding</keyword>
<dbReference type="AlphaFoldDB" id="A0AA38GV75"/>
<dbReference type="SMART" id="SM00220">
    <property type="entry name" value="S_TKc"/>
    <property type="match status" value="1"/>
</dbReference>
<evidence type="ECO:0000256" key="8">
    <source>
        <dbReference type="SAM" id="Phobius"/>
    </source>
</evidence>
<evidence type="ECO:0000256" key="3">
    <source>
        <dbReference type="ARBA" id="ARBA00022741"/>
    </source>
</evidence>
<keyword evidence="8" id="KW-1133">Transmembrane helix</keyword>
<keyword evidence="4" id="KW-0418">Kinase</keyword>
<dbReference type="FunFam" id="3.30.200.20:FF:000446">
    <property type="entry name" value="Wall-associated receptor kinase-like 20"/>
    <property type="match status" value="1"/>
</dbReference>